<reference evidence="1 2" key="1">
    <citation type="submission" date="2020-12" db="EMBL/GenBank/DDBJ databases">
        <title>Geomonas sp. Red259, isolated from paddy soil.</title>
        <authorList>
            <person name="Xu Z."/>
            <person name="Zhang Z."/>
            <person name="Masuda Y."/>
            <person name="Itoh H."/>
            <person name="Senoo K."/>
        </authorList>
    </citation>
    <scope>NUCLEOTIDE SEQUENCE [LARGE SCALE GENOMIC DNA]</scope>
    <source>
        <strain evidence="1 2">Red259</strain>
    </source>
</reference>
<organism evidence="1 2">
    <name type="scientific">Geomonas propionica</name>
    <dbReference type="NCBI Taxonomy" id="2798582"/>
    <lineage>
        <taxon>Bacteria</taxon>
        <taxon>Pseudomonadati</taxon>
        <taxon>Thermodesulfobacteriota</taxon>
        <taxon>Desulfuromonadia</taxon>
        <taxon>Geobacterales</taxon>
        <taxon>Geobacteraceae</taxon>
        <taxon>Geomonas</taxon>
    </lineage>
</organism>
<gene>
    <name evidence="1" type="ORF">JFN90_18635</name>
</gene>
<comment type="caution">
    <text evidence="1">The sequence shown here is derived from an EMBL/GenBank/DDBJ whole genome shotgun (WGS) entry which is preliminary data.</text>
</comment>
<dbReference type="EMBL" id="JAEMHK010000016">
    <property type="protein sequence ID" value="MBJ6802148.1"/>
    <property type="molecule type" value="Genomic_DNA"/>
</dbReference>
<sequence length="127" mass="14785">MDIGLTVMLGKELNSIGPKLISKHMKAQADGNELRATLALAQVVIYTKLLERYQEDDEYYRFILDLQQLREAQEGFYFESRMENNRRLALVILSRLRFLGMLQRRLAAAERDKAMEALRSTPSIIRH</sequence>
<protein>
    <submittedName>
        <fullName evidence="1">Uncharacterized protein</fullName>
    </submittedName>
</protein>
<dbReference type="RefSeq" id="WP_199396623.1">
    <property type="nucleotide sequence ID" value="NZ_JAEMHK010000016.1"/>
</dbReference>
<name>A0ABS0YW97_9BACT</name>
<keyword evidence="2" id="KW-1185">Reference proteome</keyword>
<accession>A0ABS0YW97</accession>
<dbReference type="Proteomes" id="UP000641025">
    <property type="component" value="Unassembled WGS sequence"/>
</dbReference>
<evidence type="ECO:0000313" key="1">
    <source>
        <dbReference type="EMBL" id="MBJ6802148.1"/>
    </source>
</evidence>
<proteinExistence type="predicted"/>
<evidence type="ECO:0000313" key="2">
    <source>
        <dbReference type="Proteomes" id="UP000641025"/>
    </source>
</evidence>